<comment type="caution">
    <text evidence="1">The sequence shown here is derived from an EMBL/GenBank/DDBJ whole genome shotgun (WGS) entry which is preliminary data.</text>
</comment>
<evidence type="ECO:0008006" key="2">
    <source>
        <dbReference type="Google" id="ProtNLM"/>
    </source>
</evidence>
<dbReference type="EMBL" id="BARS01024715">
    <property type="protein sequence ID" value="GAG11097.1"/>
    <property type="molecule type" value="Genomic_DNA"/>
</dbReference>
<evidence type="ECO:0000313" key="1">
    <source>
        <dbReference type="EMBL" id="GAG11097.1"/>
    </source>
</evidence>
<dbReference type="InterPro" id="IPR011050">
    <property type="entry name" value="Pectin_lyase_fold/virulence"/>
</dbReference>
<protein>
    <recommendedName>
        <fullName evidence="2">DUF1565 domain-containing protein</fullName>
    </recommendedName>
</protein>
<organism evidence="1">
    <name type="scientific">marine sediment metagenome</name>
    <dbReference type="NCBI Taxonomy" id="412755"/>
    <lineage>
        <taxon>unclassified sequences</taxon>
        <taxon>metagenomes</taxon>
        <taxon>ecological metagenomes</taxon>
    </lineage>
</organism>
<reference evidence="1" key="1">
    <citation type="journal article" date="2014" name="Front. Microbiol.">
        <title>High frequency of phylogenetically diverse reductive dehalogenase-homologous genes in deep subseafloor sedimentary metagenomes.</title>
        <authorList>
            <person name="Kawai M."/>
            <person name="Futagami T."/>
            <person name="Toyoda A."/>
            <person name="Takaki Y."/>
            <person name="Nishi S."/>
            <person name="Hori S."/>
            <person name="Arai W."/>
            <person name="Tsubouchi T."/>
            <person name="Morono Y."/>
            <person name="Uchiyama I."/>
            <person name="Ito T."/>
            <person name="Fujiyama A."/>
            <person name="Inagaki F."/>
            <person name="Takami H."/>
        </authorList>
    </citation>
    <scope>NUCLEOTIDE SEQUENCE</scope>
    <source>
        <strain evidence="1">Expedition CK06-06</strain>
    </source>
</reference>
<dbReference type="Gene3D" id="2.160.20.10">
    <property type="entry name" value="Single-stranded right-handed beta-helix, Pectin lyase-like"/>
    <property type="match status" value="1"/>
</dbReference>
<feature type="non-terminal residue" evidence="1">
    <location>
        <position position="259"/>
    </location>
</feature>
<gene>
    <name evidence="1" type="ORF">S01H1_39193</name>
</gene>
<dbReference type="InterPro" id="IPR012334">
    <property type="entry name" value="Pectin_lyas_fold"/>
</dbReference>
<sequence length="259" mass="26387">MGQLYQIEEVPIDATGDLVAGSLADQTVGLSGHTPQFSGDIFYVATDGDDGNGGQRPDDPLLTIGAAIIAAAAGDAITVKAGTYDEDSLNMSLDGLELWGELGTVLTNAGNGGGTVLTISGNYCRVVNIRATQAGQIGIVISGYRCKVEDTPVGPGNSVGWSITGSSTRLVRCDAGSPTTTGYSIAANGVKLTDCYCNGAGGATTGFHVVSGLRGRFINCGSTDNTTAGFHVAVDANYHDFKDCSSGGGDGDRIDLGYR</sequence>
<accession>X0VIS6</accession>
<dbReference type="SUPFAM" id="SSF51126">
    <property type="entry name" value="Pectin lyase-like"/>
    <property type="match status" value="1"/>
</dbReference>
<name>X0VIS6_9ZZZZ</name>
<proteinExistence type="predicted"/>
<dbReference type="AlphaFoldDB" id="X0VIS6"/>